<dbReference type="EMBL" id="JAVRAF010000001">
    <property type="protein sequence ID" value="MDX8301054.1"/>
    <property type="molecule type" value="Genomic_DNA"/>
</dbReference>
<sequence>MKTDVDSVSKQVKSGIDVPVLLDAILTALKRRYVAGNGAYICFHAETDLTPQMIAGSTVKSAAGKTQCGLKSQPGLNWLCSIA</sequence>
<reference evidence="1" key="1">
    <citation type="journal article" date="2023" name="Phytobiomes J">
        <title>Deciphering the key players within the bacterial microbiota associated with aerial crown gall tumors on rhododendron: Insights into the gallobiome.</title>
        <authorList>
            <person name="Kuzmanovic N."/>
            <person name="Nesme J."/>
            <person name="Wolf J."/>
            <person name="Neumann-Schaal M."/>
            <person name="Petersen J."/>
            <person name="Fernandez-Gnecco G."/>
            <person name="Sproeer C."/>
            <person name="Bunk B."/>
            <person name="Overmann J."/>
            <person name="Sorensen S.J."/>
            <person name="Idczak E."/>
            <person name="Smalla K."/>
        </authorList>
    </citation>
    <scope>NUCLEOTIDE SEQUENCE</scope>
    <source>
        <strain evidence="1">Rho-11.1</strain>
    </source>
</reference>
<organism evidence="1">
    <name type="scientific">Agrobacterium rosae</name>
    <dbReference type="NCBI Taxonomy" id="1972867"/>
    <lineage>
        <taxon>Bacteria</taxon>
        <taxon>Pseudomonadati</taxon>
        <taxon>Pseudomonadota</taxon>
        <taxon>Alphaproteobacteria</taxon>
        <taxon>Hyphomicrobiales</taxon>
        <taxon>Rhizobiaceae</taxon>
        <taxon>Rhizobium/Agrobacterium group</taxon>
        <taxon>Agrobacterium</taxon>
    </lineage>
</organism>
<evidence type="ECO:0000313" key="1">
    <source>
        <dbReference type="EMBL" id="MDX8301054.1"/>
    </source>
</evidence>
<comment type="caution">
    <text evidence="1">The sequence shown here is derived from an EMBL/GenBank/DDBJ whole genome shotgun (WGS) entry which is preliminary data.</text>
</comment>
<name>A0AAW9F6U5_9HYPH</name>
<dbReference type="RefSeq" id="WP_244910242.1">
    <property type="nucleotide sequence ID" value="NZ_CP192781.1"/>
</dbReference>
<dbReference type="AlphaFoldDB" id="A0AAW9F6U5"/>
<gene>
    <name evidence="1" type="ORF">RMR22_02235</name>
</gene>
<proteinExistence type="predicted"/>
<accession>A0AAW9F6U5</accession>
<protein>
    <submittedName>
        <fullName evidence="1">Uncharacterized protein</fullName>
    </submittedName>
</protein>